<organism evidence="1 2">
    <name type="scientific">Ascobolus immersus RN42</name>
    <dbReference type="NCBI Taxonomy" id="1160509"/>
    <lineage>
        <taxon>Eukaryota</taxon>
        <taxon>Fungi</taxon>
        <taxon>Dikarya</taxon>
        <taxon>Ascomycota</taxon>
        <taxon>Pezizomycotina</taxon>
        <taxon>Pezizomycetes</taxon>
        <taxon>Pezizales</taxon>
        <taxon>Ascobolaceae</taxon>
        <taxon>Ascobolus</taxon>
    </lineage>
</organism>
<sequence length="218" mass="24191">MPPIRIHESPSHRLTESSALSLPPGSELIRIIDHRTGQIVTFLNRSRDLFHYILGAAHWSDTAFYFSGYTVRYVPGRSQYSEETVKRRLLKGSTLVRFETVSENDPRETLEGKSFISLREAAINGGVPSRRLPDLFKSWEKSGFDPDAFLKGVLARSASAKTGDSDRTRQRHNAEAMETTSIATSLPVAHEKLHMVATLLIGVTGNSTLLPLGTKSDL</sequence>
<protein>
    <submittedName>
        <fullName evidence="1">Uncharacterized protein</fullName>
    </submittedName>
</protein>
<dbReference type="EMBL" id="ML119851">
    <property type="protein sequence ID" value="RPA72692.1"/>
    <property type="molecule type" value="Genomic_DNA"/>
</dbReference>
<evidence type="ECO:0000313" key="2">
    <source>
        <dbReference type="Proteomes" id="UP000275078"/>
    </source>
</evidence>
<name>A0A3N4HEP8_ASCIM</name>
<dbReference type="Proteomes" id="UP000275078">
    <property type="component" value="Unassembled WGS sequence"/>
</dbReference>
<proteinExistence type="predicted"/>
<evidence type="ECO:0000313" key="1">
    <source>
        <dbReference type="EMBL" id="RPA72692.1"/>
    </source>
</evidence>
<reference evidence="1 2" key="1">
    <citation type="journal article" date="2018" name="Nat. Ecol. Evol.">
        <title>Pezizomycetes genomes reveal the molecular basis of ectomycorrhizal truffle lifestyle.</title>
        <authorList>
            <person name="Murat C."/>
            <person name="Payen T."/>
            <person name="Noel B."/>
            <person name="Kuo A."/>
            <person name="Morin E."/>
            <person name="Chen J."/>
            <person name="Kohler A."/>
            <person name="Krizsan K."/>
            <person name="Balestrini R."/>
            <person name="Da Silva C."/>
            <person name="Montanini B."/>
            <person name="Hainaut M."/>
            <person name="Levati E."/>
            <person name="Barry K.W."/>
            <person name="Belfiori B."/>
            <person name="Cichocki N."/>
            <person name="Clum A."/>
            <person name="Dockter R.B."/>
            <person name="Fauchery L."/>
            <person name="Guy J."/>
            <person name="Iotti M."/>
            <person name="Le Tacon F."/>
            <person name="Lindquist E.A."/>
            <person name="Lipzen A."/>
            <person name="Malagnac F."/>
            <person name="Mello A."/>
            <person name="Molinier V."/>
            <person name="Miyauchi S."/>
            <person name="Poulain J."/>
            <person name="Riccioni C."/>
            <person name="Rubini A."/>
            <person name="Sitrit Y."/>
            <person name="Splivallo R."/>
            <person name="Traeger S."/>
            <person name="Wang M."/>
            <person name="Zifcakova L."/>
            <person name="Wipf D."/>
            <person name="Zambonelli A."/>
            <person name="Paolocci F."/>
            <person name="Nowrousian M."/>
            <person name="Ottonello S."/>
            <person name="Baldrian P."/>
            <person name="Spatafora J.W."/>
            <person name="Henrissat B."/>
            <person name="Nagy L.G."/>
            <person name="Aury J.M."/>
            <person name="Wincker P."/>
            <person name="Grigoriev I.V."/>
            <person name="Bonfante P."/>
            <person name="Martin F.M."/>
        </authorList>
    </citation>
    <scope>NUCLEOTIDE SEQUENCE [LARGE SCALE GENOMIC DNA]</scope>
    <source>
        <strain evidence="1 2">RN42</strain>
    </source>
</reference>
<accession>A0A3N4HEP8</accession>
<dbReference type="AlphaFoldDB" id="A0A3N4HEP8"/>
<gene>
    <name evidence="1" type="ORF">BJ508DRAFT_68881</name>
</gene>
<keyword evidence="2" id="KW-1185">Reference proteome</keyword>